<dbReference type="PANTHER" id="PTHR47356">
    <property type="entry name" value="FAD-DEPENDENT MONOOXYGENASE ASQG-RELATED"/>
    <property type="match status" value="1"/>
</dbReference>
<keyword evidence="9" id="KW-1185">Reference proteome</keyword>
<keyword evidence="6" id="KW-0812">Transmembrane</keyword>
<evidence type="ECO:0000256" key="2">
    <source>
        <dbReference type="ARBA" id="ARBA00022630"/>
    </source>
</evidence>
<comment type="similarity">
    <text evidence="1">Belongs to the paxM FAD-dependent monooxygenase family.</text>
</comment>
<dbReference type="RefSeq" id="XP_021886701.1">
    <property type="nucleotide sequence ID" value="XM_022029582.1"/>
</dbReference>
<accession>A0A1Y2H398</accession>
<dbReference type="InterPro" id="IPR036188">
    <property type="entry name" value="FAD/NAD-bd_sf"/>
</dbReference>
<reference evidence="8 9" key="1">
    <citation type="submission" date="2016-07" db="EMBL/GenBank/DDBJ databases">
        <title>Pervasive Adenine N6-methylation of Active Genes in Fungi.</title>
        <authorList>
            <consortium name="DOE Joint Genome Institute"/>
            <person name="Mondo S.J."/>
            <person name="Dannebaum R.O."/>
            <person name="Kuo R.C."/>
            <person name="Labutti K."/>
            <person name="Haridas S."/>
            <person name="Kuo A."/>
            <person name="Salamov A."/>
            <person name="Ahrendt S.R."/>
            <person name="Lipzen A."/>
            <person name="Sullivan W."/>
            <person name="Andreopoulos W.B."/>
            <person name="Clum A."/>
            <person name="Lindquist E."/>
            <person name="Daum C."/>
            <person name="Ramamoorthy G.K."/>
            <person name="Gryganskyi A."/>
            <person name="Culley D."/>
            <person name="Magnuson J.K."/>
            <person name="James T.Y."/>
            <person name="O'Malley M.A."/>
            <person name="Stajich J.E."/>
            <person name="Spatafora J.W."/>
            <person name="Visel A."/>
            <person name="Grigoriev I.V."/>
        </authorList>
    </citation>
    <scope>NUCLEOTIDE SEQUENCE [LARGE SCALE GENOMIC DNA]</scope>
    <source>
        <strain evidence="8 9">NRRL 3116</strain>
    </source>
</reference>
<dbReference type="AlphaFoldDB" id="A0A1Y2H398"/>
<evidence type="ECO:0000256" key="3">
    <source>
        <dbReference type="ARBA" id="ARBA00022827"/>
    </source>
</evidence>
<dbReference type="Pfam" id="PF01494">
    <property type="entry name" value="FAD_binding_3"/>
    <property type="match status" value="1"/>
</dbReference>
<keyword evidence="6" id="KW-1133">Transmembrane helix</keyword>
<dbReference type="PRINTS" id="PR00420">
    <property type="entry name" value="RNGMNOXGNASE"/>
</dbReference>
<gene>
    <name evidence="8" type="ORF">BCR41DRAFT_418109</name>
</gene>
<dbReference type="InParanoid" id="A0A1Y2H398"/>
<evidence type="ECO:0000256" key="5">
    <source>
        <dbReference type="SAM" id="MobiDB-lite"/>
    </source>
</evidence>
<dbReference type="EMBL" id="MCFF01000001">
    <property type="protein sequence ID" value="ORZ29028.1"/>
    <property type="molecule type" value="Genomic_DNA"/>
</dbReference>
<dbReference type="SUPFAM" id="SSF51905">
    <property type="entry name" value="FAD/NAD(P)-binding domain"/>
    <property type="match status" value="1"/>
</dbReference>
<organism evidence="8 9">
    <name type="scientific">Lobosporangium transversale</name>
    <dbReference type="NCBI Taxonomy" id="64571"/>
    <lineage>
        <taxon>Eukaryota</taxon>
        <taxon>Fungi</taxon>
        <taxon>Fungi incertae sedis</taxon>
        <taxon>Mucoromycota</taxon>
        <taxon>Mortierellomycotina</taxon>
        <taxon>Mortierellomycetes</taxon>
        <taxon>Mortierellales</taxon>
        <taxon>Mortierellaceae</taxon>
        <taxon>Lobosporangium</taxon>
    </lineage>
</organism>
<dbReference type="GO" id="GO:0071949">
    <property type="term" value="F:FAD binding"/>
    <property type="evidence" value="ECO:0007669"/>
    <property type="project" value="InterPro"/>
</dbReference>
<dbReference type="InterPro" id="IPR050562">
    <property type="entry name" value="FAD_mOase_fung"/>
</dbReference>
<dbReference type="GeneID" id="33571425"/>
<evidence type="ECO:0000259" key="7">
    <source>
        <dbReference type="Pfam" id="PF01494"/>
    </source>
</evidence>
<dbReference type="GO" id="GO:0004497">
    <property type="term" value="F:monooxygenase activity"/>
    <property type="evidence" value="ECO:0007669"/>
    <property type="project" value="InterPro"/>
</dbReference>
<keyword evidence="6" id="KW-0472">Membrane</keyword>
<evidence type="ECO:0000256" key="4">
    <source>
        <dbReference type="ARBA" id="ARBA00023002"/>
    </source>
</evidence>
<name>A0A1Y2H398_9FUNG</name>
<feature type="transmembrane region" description="Helical" evidence="6">
    <location>
        <begin position="6"/>
        <end position="26"/>
    </location>
</feature>
<dbReference type="InterPro" id="IPR002938">
    <property type="entry name" value="FAD-bd"/>
</dbReference>
<keyword evidence="4" id="KW-0560">Oxidoreductase</keyword>
<feature type="region of interest" description="Disordered" evidence="5">
    <location>
        <begin position="431"/>
        <end position="478"/>
    </location>
</feature>
<comment type="caution">
    <text evidence="8">The sequence shown here is derived from an EMBL/GenBank/DDBJ whole genome shotgun (WGS) entry which is preliminary data.</text>
</comment>
<evidence type="ECO:0000256" key="1">
    <source>
        <dbReference type="ARBA" id="ARBA00007992"/>
    </source>
</evidence>
<dbReference type="Proteomes" id="UP000193648">
    <property type="component" value="Unassembled WGS sequence"/>
</dbReference>
<dbReference type="PANTHER" id="PTHR47356:SF2">
    <property type="entry name" value="FAD-BINDING DOMAIN-CONTAINING PROTEIN-RELATED"/>
    <property type="match status" value="1"/>
</dbReference>
<evidence type="ECO:0000313" key="9">
    <source>
        <dbReference type="Proteomes" id="UP000193648"/>
    </source>
</evidence>
<keyword evidence="2" id="KW-0285">Flavoprotein</keyword>
<sequence length="478" mass="53471">MSEHDSTLRVTIVGAGLGGLMLGVLLEKIGIEYDIFERSNSLKPYGAGMSLGANILPVFEQLELFDELRKISYPGTGMDIFKEDMTRISRMNIGGHLDSIGYNTQFFSRPQVHNLLLSRIPPERVHYGKKVLSVGQSQHGTIVRFADGTTHESDIVIGADGAYSAVRQSLYERLQKERLLPKSDTESLEVGYTCLVGTTVPLDPEKYPVLKDDFAHFSVVIADQKPYSWTIISVPGNRICYGISIQLTAEQKETAFRNSEWRPESIDATIAPFAHHLTPFGGTMGDLIEATPRDLISNVYLEEKLFETWNHGRIALIGDACHKMLPSAGQGAINAMQDAVVVANCIYELGSSTSQEDIEAALQDYKDQRFVHAKEQVRNSNVSGRLLYGQTWFSKLVRTVIMYFLPKEFQKSTLTSSAAYRPQVAFLPPAPKRGTLDIIPQKPSKRFQEEQQKLKVQKKEEEEEEEEAGQNERAAHIV</sequence>
<evidence type="ECO:0000256" key="6">
    <source>
        <dbReference type="SAM" id="Phobius"/>
    </source>
</evidence>
<dbReference type="Gene3D" id="3.50.50.60">
    <property type="entry name" value="FAD/NAD(P)-binding domain"/>
    <property type="match status" value="1"/>
</dbReference>
<protein>
    <recommendedName>
        <fullName evidence="7">FAD-binding domain-containing protein</fullName>
    </recommendedName>
</protein>
<dbReference type="STRING" id="64571.A0A1Y2H398"/>
<keyword evidence="3" id="KW-0274">FAD</keyword>
<feature type="compositionally biased region" description="Basic and acidic residues" evidence="5">
    <location>
        <begin position="446"/>
        <end position="460"/>
    </location>
</feature>
<feature type="domain" description="FAD-binding" evidence="7">
    <location>
        <begin position="9"/>
        <end position="380"/>
    </location>
</feature>
<proteinExistence type="inferred from homology"/>
<evidence type="ECO:0000313" key="8">
    <source>
        <dbReference type="EMBL" id="ORZ29028.1"/>
    </source>
</evidence>
<dbReference type="OrthoDB" id="9993796at2759"/>